<feature type="compositionally biased region" description="Low complexity" evidence="1">
    <location>
        <begin position="24"/>
        <end position="34"/>
    </location>
</feature>
<dbReference type="Proteomes" id="UP000056905">
    <property type="component" value="Plasmid pCB4"/>
</dbReference>
<dbReference type="InterPro" id="IPR040677">
    <property type="entry name" value="LPD7"/>
</dbReference>
<evidence type="ECO:0000256" key="1">
    <source>
        <dbReference type="SAM" id="MobiDB-lite"/>
    </source>
</evidence>
<feature type="region of interest" description="Disordered" evidence="1">
    <location>
        <begin position="1"/>
        <end position="144"/>
    </location>
</feature>
<dbReference type="KEGG" id="chq:AQ619_18390"/>
<accession>A0A0P0P4A5</accession>
<evidence type="ECO:0000259" key="2">
    <source>
        <dbReference type="Pfam" id="PF18821"/>
    </source>
</evidence>
<gene>
    <name evidence="3" type="ORF">AQ619_18390</name>
</gene>
<dbReference type="OrthoDB" id="7873036at2"/>
<feature type="compositionally biased region" description="Basic and acidic residues" evidence="1">
    <location>
        <begin position="83"/>
        <end position="95"/>
    </location>
</feature>
<feature type="compositionally biased region" description="Basic and acidic residues" evidence="1">
    <location>
        <begin position="133"/>
        <end position="144"/>
    </location>
</feature>
<dbReference type="Pfam" id="PF18821">
    <property type="entry name" value="LPD7"/>
    <property type="match status" value="1"/>
</dbReference>
<feature type="domain" description="Large polyvalent protein-associated" evidence="2">
    <location>
        <begin position="165"/>
        <end position="246"/>
    </location>
</feature>
<reference evidence="3 4" key="1">
    <citation type="submission" date="2015-10" db="EMBL/GenBank/DDBJ databases">
        <title>Conservation of the essential genome among Caulobacter and Brevundimonas species.</title>
        <authorList>
            <person name="Scott D."/>
            <person name="Ely B."/>
        </authorList>
    </citation>
    <scope>NUCLEOTIDE SEQUENCE [LARGE SCALE GENOMIC DNA]</scope>
    <source>
        <strain evidence="3 4">CB4</strain>
        <plasmid evidence="4">CB4 Plasmid</plasmid>
    </source>
</reference>
<dbReference type="EMBL" id="CP013003">
    <property type="protein sequence ID" value="ALL15456.1"/>
    <property type="molecule type" value="Genomic_DNA"/>
</dbReference>
<evidence type="ECO:0000313" key="4">
    <source>
        <dbReference type="Proteomes" id="UP000056905"/>
    </source>
</evidence>
<geneLocation type="plasmid" evidence="4">
    <name>CB4 Plasmid</name>
</geneLocation>
<feature type="compositionally biased region" description="Basic and acidic residues" evidence="1">
    <location>
        <begin position="234"/>
        <end position="251"/>
    </location>
</feature>
<feature type="region of interest" description="Disordered" evidence="1">
    <location>
        <begin position="234"/>
        <end position="290"/>
    </location>
</feature>
<proteinExistence type="predicted"/>
<keyword evidence="3" id="KW-0614">Plasmid</keyword>
<sequence length="496" mass="53870">MADNIDTPADALVTAITPPPSPAPAERASPAGPEMENTISPAAALDLSLPVERASDYATEPEDIAYERSIDEAERIGIALAEARLRREDETERPLTAEPVLQNSKAQAPEPDKAAPSPPPSEATAKPAPANDDGPHRFSVERGDVPDAVGRRYLTEEPQFAPEVRFFTDATGKEAAFRDTGDKLLARQTNAEVIKDLVAIAEHRGWTAIDVRGEDAFRREVWMQARSEGLEVRGYKPTERDLQELDGRLSARDTNSVAPARDRAPQDPDAAGPTGGSGAPSPPPMPVQERLDYDKGVTGKLLESGQAPYRHRSGQELTPFVRVELASGRQVEVWGVGLPTALEKSGAATGEEITLRRDGVERVIRTLEVRDKVSGELSLQQREVPRNKWSIDAHRFRAASPGQAAKDPELNAAQSRLAVVTAIVKDRHADPTVQDRLIAGAKEKIADHIERGARFETAKVREPRGRSADQPDTDRMPPPTAQPSPSKSGPERTRGR</sequence>
<keyword evidence="4" id="KW-1185">Reference proteome</keyword>
<protein>
    <recommendedName>
        <fullName evidence="2">Large polyvalent protein-associated domain-containing protein</fullName>
    </recommendedName>
</protein>
<feature type="compositionally biased region" description="Basic and acidic residues" evidence="1">
    <location>
        <begin position="65"/>
        <end position="75"/>
    </location>
</feature>
<name>A0A0P0P4A5_9CAUL</name>
<dbReference type="AlphaFoldDB" id="A0A0P0P4A5"/>
<feature type="region of interest" description="Disordered" evidence="1">
    <location>
        <begin position="449"/>
        <end position="496"/>
    </location>
</feature>
<dbReference type="RefSeq" id="WP_062152008.1">
    <property type="nucleotide sequence ID" value="NZ_CP013003.1"/>
</dbReference>
<feature type="compositionally biased region" description="Basic and acidic residues" evidence="1">
    <location>
        <begin position="449"/>
        <end position="475"/>
    </location>
</feature>
<organism evidence="3 4">
    <name type="scientific">Caulobacter henricii</name>
    <dbReference type="NCBI Taxonomy" id="69395"/>
    <lineage>
        <taxon>Bacteria</taxon>
        <taxon>Pseudomonadati</taxon>
        <taxon>Pseudomonadota</taxon>
        <taxon>Alphaproteobacteria</taxon>
        <taxon>Caulobacterales</taxon>
        <taxon>Caulobacteraceae</taxon>
        <taxon>Caulobacter</taxon>
    </lineage>
</organism>
<evidence type="ECO:0000313" key="3">
    <source>
        <dbReference type="EMBL" id="ALL15456.1"/>
    </source>
</evidence>